<comment type="similarity">
    <text evidence="2">Belongs to the LysR transcriptional regulatory family.</text>
</comment>
<dbReference type="InterPro" id="IPR000847">
    <property type="entry name" value="LysR_HTH_N"/>
</dbReference>
<dbReference type="PRINTS" id="PR00039">
    <property type="entry name" value="HTHLYSR"/>
</dbReference>
<keyword evidence="11" id="KW-0486">Methionine biosynthesis</keyword>
<dbReference type="InterPro" id="IPR036388">
    <property type="entry name" value="WH-like_DNA-bd_sf"/>
</dbReference>
<dbReference type="Pfam" id="PF00126">
    <property type="entry name" value="HTH_1"/>
    <property type="match status" value="1"/>
</dbReference>
<keyword evidence="10" id="KW-0804">Transcription</keyword>
<evidence type="ECO:0000313" key="14">
    <source>
        <dbReference type="Proteomes" id="UP001165393"/>
    </source>
</evidence>
<dbReference type="InterPro" id="IPR005119">
    <property type="entry name" value="LysR_subst-bd"/>
</dbReference>
<protein>
    <recommendedName>
        <fullName evidence="3">HTH-type transcriptional regulator MetR</fullName>
    </recommendedName>
</protein>
<dbReference type="CDD" id="cd08441">
    <property type="entry name" value="PBP2_MetR"/>
    <property type="match status" value="1"/>
</dbReference>
<dbReference type="InterPro" id="IPR037406">
    <property type="entry name" value="MetR_PBP2"/>
</dbReference>
<sequence length="309" mass="34530">MLELKHLKTMLALKQAGSLASAADVLHMTQSALSHQLKELEGRFEQRMFERKSKPLRFTPAGERVLKLAEQVMPLVVRTESQLKQLQQGDGGRLNMAIECHSCFQWLLPALEQYRQIWPSVEVDFSSGFHFDAIEALIAGELDLVITADPENHADIEYFALFRYQNLMLMSPDHALAQQDTVNANDLADQHLITYPVDPHKLSVYRDLMIPAGVVPKNVRQAELTLMIVQLVLSGRGIAALPNWVIAEYIEKASLSAIPFSPPLWSTLYAAVPKQKAHQAYLTGFVDIAKSSCFSRLSDIMAVAGGHRI</sequence>
<comment type="subcellular location">
    <subcellularLocation>
        <location evidence="1">Cytoplasm</location>
    </subcellularLocation>
</comment>
<dbReference type="GO" id="GO:0003700">
    <property type="term" value="F:DNA-binding transcription factor activity"/>
    <property type="evidence" value="ECO:0007669"/>
    <property type="project" value="InterPro"/>
</dbReference>
<name>A0AA41W793_9GAMM</name>
<evidence type="ECO:0000256" key="4">
    <source>
        <dbReference type="ARBA" id="ARBA00022490"/>
    </source>
</evidence>
<dbReference type="Gene3D" id="3.40.190.10">
    <property type="entry name" value="Periplasmic binding protein-like II"/>
    <property type="match status" value="1"/>
</dbReference>
<keyword evidence="14" id="KW-1185">Reference proteome</keyword>
<dbReference type="PANTHER" id="PTHR30126:SF25">
    <property type="entry name" value="HTH-TYPE TRANSCRIPTIONAL REGULATOR METR"/>
    <property type="match status" value="1"/>
</dbReference>
<dbReference type="GO" id="GO:0009086">
    <property type="term" value="P:methionine biosynthetic process"/>
    <property type="evidence" value="ECO:0007669"/>
    <property type="project" value="UniProtKB-KW"/>
</dbReference>
<keyword evidence="4" id="KW-0963">Cytoplasm</keyword>
<accession>A0AA41W793</accession>
<dbReference type="SUPFAM" id="SSF53850">
    <property type="entry name" value="Periplasmic binding protein-like II"/>
    <property type="match status" value="1"/>
</dbReference>
<dbReference type="EMBL" id="JAMQGP010000006">
    <property type="protein sequence ID" value="MCM2680502.1"/>
    <property type="molecule type" value="Genomic_DNA"/>
</dbReference>
<dbReference type="RefSeq" id="WP_251261945.1">
    <property type="nucleotide sequence ID" value="NZ_JAMQGP010000006.1"/>
</dbReference>
<evidence type="ECO:0000256" key="6">
    <source>
        <dbReference type="ARBA" id="ARBA00022605"/>
    </source>
</evidence>
<dbReference type="Gene3D" id="1.10.10.10">
    <property type="entry name" value="Winged helix-like DNA-binding domain superfamily/Winged helix DNA-binding domain"/>
    <property type="match status" value="1"/>
</dbReference>
<evidence type="ECO:0000256" key="2">
    <source>
        <dbReference type="ARBA" id="ARBA00009437"/>
    </source>
</evidence>
<evidence type="ECO:0000256" key="5">
    <source>
        <dbReference type="ARBA" id="ARBA00022491"/>
    </source>
</evidence>
<evidence type="ECO:0000313" key="13">
    <source>
        <dbReference type="EMBL" id="MCM2680502.1"/>
    </source>
</evidence>
<comment type="caution">
    <text evidence="13">The sequence shown here is derived from an EMBL/GenBank/DDBJ whole genome shotgun (WGS) entry which is preliminary data.</text>
</comment>
<reference evidence="13 14" key="1">
    <citation type="journal article" date="2013" name="Antonie Van Leeuwenhoek">
        <title>Echinimonas agarilytica gen. nov., sp. nov., a new gammaproteobacterium isolated from the sea urchin Strongylocentrotus intermedius.</title>
        <authorList>
            <person name="Nedashkovskaya O.I."/>
            <person name="Stenkova A.M."/>
            <person name="Zhukova N.V."/>
            <person name="Van Trappen S."/>
            <person name="Lee J.S."/>
            <person name="Kim S.B."/>
        </authorList>
    </citation>
    <scope>NUCLEOTIDE SEQUENCE [LARGE SCALE GENOMIC DNA]</scope>
    <source>
        <strain evidence="13 14">KMM 6351</strain>
    </source>
</reference>
<dbReference type="PROSITE" id="PS50931">
    <property type="entry name" value="HTH_LYSR"/>
    <property type="match status" value="1"/>
</dbReference>
<keyword evidence="5" id="KW-0678">Repressor</keyword>
<keyword evidence="9" id="KW-0010">Activator</keyword>
<evidence type="ECO:0000256" key="11">
    <source>
        <dbReference type="ARBA" id="ARBA00023167"/>
    </source>
</evidence>
<evidence type="ECO:0000256" key="8">
    <source>
        <dbReference type="ARBA" id="ARBA00023125"/>
    </source>
</evidence>
<proteinExistence type="inferred from homology"/>
<keyword evidence="7" id="KW-0805">Transcription regulation</keyword>
<dbReference type="GO" id="GO:0005737">
    <property type="term" value="C:cytoplasm"/>
    <property type="evidence" value="ECO:0007669"/>
    <property type="project" value="UniProtKB-SubCell"/>
</dbReference>
<dbReference type="SUPFAM" id="SSF46785">
    <property type="entry name" value="Winged helix' DNA-binding domain"/>
    <property type="match status" value="1"/>
</dbReference>
<keyword evidence="8" id="KW-0238">DNA-binding</keyword>
<gene>
    <name evidence="13" type="ORF">NAF29_12615</name>
</gene>
<dbReference type="Proteomes" id="UP001165393">
    <property type="component" value="Unassembled WGS sequence"/>
</dbReference>
<evidence type="ECO:0000256" key="10">
    <source>
        <dbReference type="ARBA" id="ARBA00023163"/>
    </source>
</evidence>
<evidence type="ECO:0000256" key="9">
    <source>
        <dbReference type="ARBA" id="ARBA00023159"/>
    </source>
</evidence>
<keyword evidence="6" id="KW-0028">Amino-acid biosynthesis</keyword>
<dbReference type="AlphaFoldDB" id="A0AA41W793"/>
<dbReference type="InterPro" id="IPR036390">
    <property type="entry name" value="WH_DNA-bd_sf"/>
</dbReference>
<evidence type="ECO:0000259" key="12">
    <source>
        <dbReference type="PROSITE" id="PS50931"/>
    </source>
</evidence>
<feature type="domain" description="HTH lysR-type" evidence="12">
    <location>
        <begin position="2"/>
        <end position="59"/>
    </location>
</feature>
<dbReference type="PANTHER" id="PTHR30126">
    <property type="entry name" value="HTH-TYPE TRANSCRIPTIONAL REGULATOR"/>
    <property type="match status" value="1"/>
</dbReference>
<evidence type="ECO:0000256" key="3">
    <source>
        <dbReference type="ARBA" id="ARBA00019365"/>
    </source>
</evidence>
<organism evidence="13 14">
    <name type="scientific">Echinimonas agarilytica</name>
    <dbReference type="NCBI Taxonomy" id="1215918"/>
    <lineage>
        <taxon>Bacteria</taxon>
        <taxon>Pseudomonadati</taxon>
        <taxon>Pseudomonadota</taxon>
        <taxon>Gammaproteobacteria</taxon>
        <taxon>Alteromonadales</taxon>
        <taxon>Echinimonadaceae</taxon>
        <taxon>Echinimonas</taxon>
    </lineage>
</organism>
<evidence type="ECO:0000256" key="1">
    <source>
        <dbReference type="ARBA" id="ARBA00004496"/>
    </source>
</evidence>
<evidence type="ECO:0000256" key="7">
    <source>
        <dbReference type="ARBA" id="ARBA00023015"/>
    </source>
</evidence>
<dbReference type="GO" id="GO:0000976">
    <property type="term" value="F:transcription cis-regulatory region binding"/>
    <property type="evidence" value="ECO:0007669"/>
    <property type="project" value="TreeGrafter"/>
</dbReference>
<dbReference type="Pfam" id="PF03466">
    <property type="entry name" value="LysR_substrate"/>
    <property type="match status" value="1"/>
</dbReference>